<feature type="transmembrane region" description="Helical" evidence="2">
    <location>
        <begin position="6"/>
        <end position="26"/>
    </location>
</feature>
<dbReference type="Proteomes" id="UP000063236">
    <property type="component" value="Unassembled WGS sequence"/>
</dbReference>
<evidence type="ECO:0000313" key="3">
    <source>
        <dbReference type="EMBL" id="KWF50810.1"/>
    </source>
</evidence>
<feature type="region of interest" description="Disordered" evidence="1">
    <location>
        <begin position="57"/>
        <end position="85"/>
    </location>
</feature>
<evidence type="ECO:0000256" key="2">
    <source>
        <dbReference type="SAM" id="Phobius"/>
    </source>
</evidence>
<proteinExistence type="predicted"/>
<evidence type="ECO:0000256" key="1">
    <source>
        <dbReference type="SAM" id="MobiDB-lite"/>
    </source>
</evidence>
<comment type="caution">
    <text evidence="3">The sequence shown here is derived from an EMBL/GenBank/DDBJ whole genome shotgun (WGS) entry which is preliminary data.</text>
</comment>
<feature type="compositionally biased region" description="Polar residues" evidence="1">
    <location>
        <begin position="59"/>
        <end position="69"/>
    </location>
</feature>
<dbReference type="AlphaFoldDB" id="A0AAW3PD47"/>
<organism evidence="3 4">
    <name type="scientific">Burkholderia diffusa</name>
    <dbReference type="NCBI Taxonomy" id="488732"/>
    <lineage>
        <taxon>Bacteria</taxon>
        <taxon>Pseudomonadati</taxon>
        <taxon>Pseudomonadota</taxon>
        <taxon>Betaproteobacteria</taxon>
        <taxon>Burkholderiales</taxon>
        <taxon>Burkholderiaceae</taxon>
        <taxon>Burkholderia</taxon>
        <taxon>Burkholderia cepacia complex</taxon>
    </lineage>
</organism>
<accession>A0AAW3PD47</accession>
<gene>
    <name evidence="3" type="ORF">WL88_19925</name>
</gene>
<reference evidence="3 4" key="1">
    <citation type="submission" date="2015-11" db="EMBL/GenBank/DDBJ databases">
        <title>Expanding the genomic diversity of Burkholderia species for the development of highly accurate diagnostics.</title>
        <authorList>
            <person name="Sahl J."/>
            <person name="Keim P."/>
            <person name="Wagner D."/>
        </authorList>
    </citation>
    <scope>NUCLEOTIDE SEQUENCE [LARGE SCALE GENOMIC DNA]</scope>
    <source>
        <strain evidence="3 4">MSMB378WGS</strain>
    </source>
</reference>
<sequence>MVAGITVMAGITIIIGIGIDAFRLGWLMTPSGSDQPIDPDCREPQLRVSCDFGTHPGILTTSHSASNPEPMSHGLERSQMETAGI</sequence>
<keyword evidence="2" id="KW-0812">Transmembrane</keyword>
<protein>
    <submittedName>
        <fullName evidence="3">Uncharacterized protein</fullName>
    </submittedName>
</protein>
<keyword evidence="2" id="KW-1133">Transmembrane helix</keyword>
<evidence type="ECO:0000313" key="4">
    <source>
        <dbReference type="Proteomes" id="UP000063236"/>
    </source>
</evidence>
<keyword evidence="2" id="KW-0472">Membrane</keyword>
<name>A0AAW3PD47_9BURK</name>
<dbReference type="EMBL" id="LPJV01000038">
    <property type="protein sequence ID" value="KWF50810.1"/>
    <property type="molecule type" value="Genomic_DNA"/>
</dbReference>